<dbReference type="GO" id="GO:0016787">
    <property type="term" value="F:hydrolase activity"/>
    <property type="evidence" value="ECO:0007669"/>
    <property type="project" value="UniProtKB-KW"/>
</dbReference>
<dbReference type="NCBIfam" id="TIGR01509">
    <property type="entry name" value="HAD-SF-IA-v3"/>
    <property type="match status" value="1"/>
</dbReference>
<gene>
    <name evidence="1" type="ORF">FYJ80_02470</name>
</gene>
<protein>
    <submittedName>
        <fullName evidence="1">HAD-IA family hydrolase</fullName>
    </submittedName>
</protein>
<keyword evidence="1" id="KW-0378">Hydrolase</keyword>
<proteinExistence type="predicted"/>
<dbReference type="Proteomes" id="UP000460549">
    <property type="component" value="Unassembled WGS sequence"/>
</dbReference>
<dbReference type="SFLD" id="SFLDS00003">
    <property type="entry name" value="Haloacid_Dehalogenase"/>
    <property type="match status" value="1"/>
</dbReference>
<dbReference type="PRINTS" id="PR00413">
    <property type="entry name" value="HADHALOGNASE"/>
</dbReference>
<dbReference type="PANTHER" id="PTHR43611:SF3">
    <property type="entry name" value="FLAVIN MONONUCLEOTIDE HYDROLASE 1, CHLOROPLATIC"/>
    <property type="match status" value="1"/>
</dbReference>
<dbReference type="Pfam" id="PF00702">
    <property type="entry name" value="Hydrolase"/>
    <property type="match status" value="1"/>
</dbReference>
<evidence type="ECO:0000313" key="1">
    <source>
        <dbReference type="EMBL" id="MSU05647.1"/>
    </source>
</evidence>
<dbReference type="InterPro" id="IPR036412">
    <property type="entry name" value="HAD-like_sf"/>
</dbReference>
<dbReference type="EMBL" id="VUNN01000003">
    <property type="protein sequence ID" value="MSU05647.1"/>
    <property type="molecule type" value="Genomic_DNA"/>
</dbReference>
<dbReference type="InterPro" id="IPR023198">
    <property type="entry name" value="PGP-like_dom2"/>
</dbReference>
<keyword evidence="2" id="KW-1185">Reference proteome</keyword>
<dbReference type="InterPro" id="IPR006439">
    <property type="entry name" value="HAD-SF_hydro_IA"/>
</dbReference>
<evidence type="ECO:0000313" key="2">
    <source>
        <dbReference type="Proteomes" id="UP000460549"/>
    </source>
</evidence>
<sequence>MNRLYIFDLGGVLIKNFHTLPEMAKIMGVSEKELNDDFELYARPLMEGYMSTNDYYDHLLTHYGYKVNGDFFKDTFHPVRNEVMIEIAGKLKAKGNKTAIGSNTFAPHWPIIDKLDIRKSFTNCYASHEIHLIKPDKEFWLYIMDKEGFTPENTTFVDDYIENIEGAAALGIETFHYTGDDEALLNFFKDRI</sequence>
<dbReference type="Gene3D" id="3.40.50.1000">
    <property type="entry name" value="HAD superfamily/HAD-like"/>
    <property type="match status" value="1"/>
</dbReference>
<reference evidence="1 2" key="1">
    <citation type="submission" date="2019-08" db="EMBL/GenBank/DDBJ databases">
        <title>In-depth cultivation of the pig gut microbiome towards novel bacterial diversity and tailored functional studies.</title>
        <authorList>
            <person name="Wylensek D."/>
            <person name="Hitch T.C.A."/>
            <person name="Clavel T."/>
        </authorList>
    </citation>
    <scope>NUCLEOTIDE SEQUENCE [LARGE SCALE GENOMIC DNA]</scope>
    <source>
        <strain evidence="1 2">NM-380-WT-3C1</strain>
    </source>
</reference>
<dbReference type="RefSeq" id="WP_154424548.1">
    <property type="nucleotide sequence ID" value="NZ_VUNN01000003.1"/>
</dbReference>
<dbReference type="Gene3D" id="1.10.150.240">
    <property type="entry name" value="Putative phosphatase, domain 2"/>
    <property type="match status" value="1"/>
</dbReference>
<comment type="caution">
    <text evidence="1">The sequence shown here is derived from an EMBL/GenBank/DDBJ whole genome shotgun (WGS) entry which is preliminary data.</text>
</comment>
<organism evidence="1 2">
    <name type="scientific">Bullifex porci</name>
    <dbReference type="NCBI Taxonomy" id="2606638"/>
    <lineage>
        <taxon>Bacteria</taxon>
        <taxon>Pseudomonadati</taxon>
        <taxon>Spirochaetota</taxon>
        <taxon>Spirochaetia</taxon>
        <taxon>Spirochaetales</taxon>
        <taxon>Spirochaetaceae</taxon>
        <taxon>Bullifex</taxon>
    </lineage>
</organism>
<dbReference type="PANTHER" id="PTHR43611">
    <property type="entry name" value="ALPHA-D-GLUCOSE 1-PHOSPHATE PHOSPHATASE"/>
    <property type="match status" value="1"/>
</dbReference>
<dbReference type="AlphaFoldDB" id="A0A7X2TQB9"/>
<accession>A0A7X2TQB9</accession>
<dbReference type="SFLD" id="SFLDG01129">
    <property type="entry name" value="C1.5:_HAD__Beta-PGM__Phosphata"/>
    <property type="match status" value="1"/>
</dbReference>
<name>A0A7X2TQB9_9SPIO</name>
<dbReference type="InterPro" id="IPR023214">
    <property type="entry name" value="HAD_sf"/>
</dbReference>
<dbReference type="SUPFAM" id="SSF56784">
    <property type="entry name" value="HAD-like"/>
    <property type="match status" value="1"/>
</dbReference>